<comment type="pathway">
    <text evidence="1">Lipid metabolism.</text>
</comment>
<dbReference type="RefSeq" id="WP_344306025.1">
    <property type="nucleotide sequence ID" value="NZ_BAAANY010000001.1"/>
</dbReference>
<dbReference type="SUPFAM" id="SSF55729">
    <property type="entry name" value="Acyl-CoA N-acyltransferases (Nat)"/>
    <property type="match status" value="1"/>
</dbReference>
<evidence type="ECO:0000256" key="2">
    <source>
        <dbReference type="ARBA" id="ARBA00022516"/>
    </source>
</evidence>
<keyword evidence="7" id="KW-1185">Reference proteome</keyword>
<dbReference type="EMBL" id="BAAANY010000001">
    <property type="protein sequence ID" value="GAA1655216.1"/>
    <property type="molecule type" value="Genomic_DNA"/>
</dbReference>
<keyword evidence="4" id="KW-0443">Lipid metabolism</keyword>
<sequence length="258" mass="27948">MLNAVQPGGSTLATAPSPFPYEVTVSREPLEVRAAQRLRHQVFALEMGATLADRQPGIDADDFDAYCDHLLVRHRASEAIVGTYRLLPPEAAARAGMLYSDGEFDLTALEKCRPALIEAGRSCVHPDHRNGAVIGLLWAGIARYLVTSGGRWLAGCASVSLDDGGLLAAGVWGTAREMHLSDPELRVTPHHRWKVGAGVPPLSNAGLPPLLRGYLRLGAKVCGPPAYDPDFHTADFFVLLDIEEANPRYLRRLVDGLR</sequence>
<name>A0ABN2FP44_9ACTN</name>
<dbReference type="Gene3D" id="3.40.630.30">
    <property type="match status" value="1"/>
</dbReference>
<proteinExistence type="predicted"/>
<evidence type="ECO:0000313" key="6">
    <source>
        <dbReference type="EMBL" id="GAA1655216.1"/>
    </source>
</evidence>
<accession>A0ABN2FP44</accession>
<protein>
    <submittedName>
        <fullName evidence="6">GNAT family N-acetyltransferase</fullName>
    </submittedName>
</protein>
<keyword evidence="2" id="KW-0444">Lipid biosynthesis</keyword>
<dbReference type="Pfam" id="PF13444">
    <property type="entry name" value="Acetyltransf_5"/>
    <property type="match status" value="1"/>
</dbReference>
<organism evidence="6 7">
    <name type="scientific">Fodinicola feengrottensis</name>
    <dbReference type="NCBI Taxonomy" id="435914"/>
    <lineage>
        <taxon>Bacteria</taxon>
        <taxon>Bacillati</taxon>
        <taxon>Actinomycetota</taxon>
        <taxon>Actinomycetes</taxon>
        <taxon>Mycobacteriales</taxon>
        <taxon>Fodinicola</taxon>
    </lineage>
</organism>
<evidence type="ECO:0000256" key="1">
    <source>
        <dbReference type="ARBA" id="ARBA00005189"/>
    </source>
</evidence>
<evidence type="ECO:0000313" key="7">
    <source>
        <dbReference type="Proteomes" id="UP001500618"/>
    </source>
</evidence>
<dbReference type="InterPro" id="IPR016181">
    <property type="entry name" value="Acyl_CoA_acyltransferase"/>
</dbReference>
<keyword evidence="5" id="KW-0012">Acyltransferase</keyword>
<reference evidence="6 7" key="1">
    <citation type="journal article" date="2019" name="Int. J. Syst. Evol. Microbiol.">
        <title>The Global Catalogue of Microorganisms (GCM) 10K type strain sequencing project: providing services to taxonomists for standard genome sequencing and annotation.</title>
        <authorList>
            <consortium name="The Broad Institute Genomics Platform"/>
            <consortium name="The Broad Institute Genome Sequencing Center for Infectious Disease"/>
            <person name="Wu L."/>
            <person name="Ma J."/>
        </authorList>
    </citation>
    <scope>NUCLEOTIDE SEQUENCE [LARGE SCALE GENOMIC DNA]</scope>
    <source>
        <strain evidence="6 7">JCM 14718</strain>
    </source>
</reference>
<dbReference type="Proteomes" id="UP001500618">
    <property type="component" value="Unassembled WGS sequence"/>
</dbReference>
<keyword evidence="3" id="KW-0808">Transferase</keyword>
<evidence type="ECO:0000256" key="5">
    <source>
        <dbReference type="ARBA" id="ARBA00023315"/>
    </source>
</evidence>
<dbReference type="InterPro" id="IPR052351">
    <property type="entry name" value="Ornithine_N-alpha-AT"/>
</dbReference>
<dbReference type="PANTHER" id="PTHR37323:SF1">
    <property type="entry name" value="L-ORNITHINE N(ALPHA)-ACYLTRANSFERASE"/>
    <property type="match status" value="1"/>
</dbReference>
<evidence type="ECO:0000256" key="3">
    <source>
        <dbReference type="ARBA" id="ARBA00022679"/>
    </source>
</evidence>
<gene>
    <name evidence="6" type="ORF">GCM10009765_00430</name>
</gene>
<evidence type="ECO:0000256" key="4">
    <source>
        <dbReference type="ARBA" id="ARBA00023098"/>
    </source>
</evidence>
<comment type="caution">
    <text evidence="6">The sequence shown here is derived from an EMBL/GenBank/DDBJ whole genome shotgun (WGS) entry which is preliminary data.</text>
</comment>
<dbReference type="PANTHER" id="PTHR37323">
    <property type="entry name" value="GCN5-RELATED N-ACETYLTRANSFERASE"/>
    <property type="match status" value="1"/>
</dbReference>